<dbReference type="Gene3D" id="2.60.40.1820">
    <property type="match status" value="1"/>
</dbReference>
<protein>
    <submittedName>
        <fullName evidence="3">Water Stress and Hypersensitive response domain protein</fullName>
    </submittedName>
</protein>
<dbReference type="GO" id="GO:0009269">
    <property type="term" value="P:response to desiccation"/>
    <property type="evidence" value="ECO:0007669"/>
    <property type="project" value="InterPro"/>
</dbReference>
<dbReference type="OrthoDB" id="192597at2"/>
<keyword evidence="1" id="KW-0732">Signal</keyword>
<sequence length="158" mass="17562" precursor="true">MKTRLSLVGFVSLLCFLVTSCAMLGHAPQLDVSLVNLQFGESTVFETTLYATVRVQSEEPEPVLVDGAVHKLYLDGLNIGQGTASDRLEIPRLSSATQTVTLHLNNIAMATRLRDIIQSRRLDYRISSKLYTVVDNHSHTVHSKHEGTLDLNQFQTPQ</sequence>
<dbReference type="SUPFAM" id="SSF117070">
    <property type="entry name" value="LEA14-like"/>
    <property type="match status" value="1"/>
</dbReference>
<accession>B9XF56</accession>
<gene>
    <name evidence="3" type="ORF">Cflav_PD4232</name>
</gene>
<dbReference type="InterPro" id="IPR013990">
    <property type="entry name" value="WHy-dom"/>
</dbReference>
<feature type="signal peptide" evidence="1">
    <location>
        <begin position="1"/>
        <end position="27"/>
    </location>
</feature>
<evidence type="ECO:0000313" key="3">
    <source>
        <dbReference type="EMBL" id="EEF61554.1"/>
    </source>
</evidence>
<dbReference type="RefSeq" id="WP_007414446.1">
    <property type="nucleotide sequence ID" value="NZ_ABOX02000009.1"/>
</dbReference>
<dbReference type="AlphaFoldDB" id="B9XF56"/>
<proteinExistence type="predicted"/>
<evidence type="ECO:0000313" key="4">
    <source>
        <dbReference type="Proteomes" id="UP000003688"/>
    </source>
</evidence>
<feature type="domain" description="Water stress and hypersensitive response" evidence="2">
    <location>
        <begin position="32"/>
        <end position="142"/>
    </location>
</feature>
<reference evidence="3 4" key="1">
    <citation type="journal article" date="2011" name="J. Bacteriol.">
        <title>Genome sequence of 'Pedosphaera parvula' Ellin514, an aerobic Verrucomicrobial isolate from pasture soil.</title>
        <authorList>
            <person name="Kant R."/>
            <person name="van Passel M.W."/>
            <person name="Sangwan P."/>
            <person name="Palva A."/>
            <person name="Lucas S."/>
            <person name="Copeland A."/>
            <person name="Lapidus A."/>
            <person name="Glavina Del Rio T."/>
            <person name="Dalin E."/>
            <person name="Tice H."/>
            <person name="Bruce D."/>
            <person name="Goodwin L."/>
            <person name="Pitluck S."/>
            <person name="Chertkov O."/>
            <person name="Larimer F.W."/>
            <person name="Land M.L."/>
            <person name="Hauser L."/>
            <person name="Brettin T.S."/>
            <person name="Detter J.C."/>
            <person name="Han S."/>
            <person name="de Vos W.M."/>
            <person name="Janssen P.H."/>
            <person name="Smidt H."/>
        </authorList>
    </citation>
    <scope>NUCLEOTIDE SEQUENCE [LARGE SCALE GENOMIC DNA]</scope>
    <source>
        <strain evidence="3 4">Ellin514</strain>
    </source>
</reference>
<feature type="chain" id="PRO_5002894341" evidence="1">
    <location>
        <begin position="28"/>
        <end position="158"/>
    </location>
</feature>
<dbReference type="Pfam" id="PF03168">
    <property type="entry name" value="LEA_2"/>
    <property type="match status" value="1"/>
</dbReference>
<evidence type="ECO:0000256" key="1">
    <source>
        <dbReference type="SAM" id="SignalP"/>
    </source>
</evidence>
<evidence type="ECO:0000259" key="2">
    <source>
        <dbReference type="SMART" id="SM00769"/>
    </source>
</evidence>
<dbReference type="SMART" id="SM00769">
    <property type="entry name" value="WHy"/>
    <property type="match status" value="1"/>
</dbReference>
<dbReference type="Proteomes" id="UP000003688">
    <property type="component" value="Unassembled WGS sequence"/>
</dbReference>
<dbReference type="InterPro" id="IPR004864">
    <property type="entry name" value="LEA_2"/>
</dbReference>
<organism evidence="3 4">
    <name type="scientific">Pedosphaera parvula (strain Ellin514)</name>
    <dbReference type="NCBI Taxonomy" id="320771"/>
    <lineage>
        <taxon>Bacteria</taxon>
        <taxon>Pseudomonadati</taxon>
        <taxon>Verrucomicrobiota</taxon>
        <taxon>Pedosphaerae</taxon>
        <taxon>Pedosphaerales</taxon>
        <taxon>Pedosphaeraceae</taxon>
        <taxon>Pedosphaera</taxon>
    </lineage>
</organism>
<name>B9XF56_PEDPL</name>
<keyword evidence="4" id="KW-1185">Reference proteome</keyword>
<dbReference type="PROSITE" id="PS51257">
    <property type="entry name" value="PROKAR_LIPOPROTEIN"/>
    <property type="match status" value="1"/>
</dbReference>
<comment type="caution">
    <text evidence="3">The sequence shown here is derived from an EMBL/GenBank/DDBJ whole genome shotgun (WGS) entry which is preliminary data.</text>
</comment>
<dbReference type="STRING" id="320771.Cflav_PD4232"/>
<dbReference type="EMBL" id="ABOX02000009">
    <property type="protein sequence ID" value="EEF61554.1"/>
    <property type="molecule type" value="Genomic_DNA"/>
</dbReference>